<accession>A0ABR2DZC1</accession>
<dbReference type="CDD" id="cd00590">
    <property type="entry name" value="RRM_SF"/>
    <property type="match status" value="1"/>
</dbReference>
<keyword evidence="4" id="KW-0508">mRNA splicing</keyword>
<evidence type="ECO:0000313" key="8">
    <source>
        <dbReference type="EMBL" id="KAK8548750.1"/>
    </source>
</evidence>
<gene>
    <name evidence="8" type="ORF">V6N12_061656</name>
</gene>
<dbReference type="InterPro" id="IPR012677">
    <property type="entry name" value="Nucleotide-bd_a/b_plait_sf"/>
</dbReference>
<reference evidence="8 9" key="1">
    <citation type="journal article" date="2024" name="G3 (Bethesda)">
        <title>Genome assembly of Hibiscus sabdariffa L. provides insights into metabolisms of medicinal natural products.</title>
        <authorList>
            <person name="Kim T."/>
        </authorList>
    </citation>
    <scope>NUCLEOTIDE SEQUENCE [LARGE SCALE GENOMIC DNA]</scope>
    <source>
        <strain evidence="8">TK-2024</strain>
        <tissue evidence="8">Old leaves</tissue>
    </source>
</reference>
<keyword evidence="3 6" id="KW-0694">RNA-binding</keyword>
<dbReference type="EMBL" id="JBBPBM010000021">
    <property type="protein sequence ID" value="KAK8548750.1"/>
    <property type="molecule type" value="Genomic_DNA"/>
</dbReference>
<organism evidence="8 9">
    <name type="scientific">Hibiscus sabdariffa</name>
    <name type="common">roselle</name>
    <dbReference type="NCBI Taxonomy" id="183260"/>
    <lineage>
        <taxon>Eukaryota</taxon>
        <taxon>Viridiplantae</taxon>
        <taxon>Streptophyta</taxon>
        <taxon>Embryophyta</taxon>
        <taxon>Tracheophyta</taxon>
        <taxon>Spermatophyta</taxon>
        <taxon>Magnoliopsida</taxon>
        <taxon>eudicotyledons</taxon>
        <taxon>Gunneridae</taxon>
        <taxon>Pentapetalae</taxon>
        <taxon>rosids</taxon>
        <taxon>malvids</taxon>
        <taxon>Malvales</taxon>
        <taxon>Malvaceae</taxon>
        <taxon>Malvoideae</taxon>
        <taxon>Hibiscus</taxon>
    </lineage>
</organism>
<evidence type="ECO:0000256" key="2">
    <source>
        <dbReference type="ARBA" id="ARBA00022664"/>
    </source>
</evidence>
<dbReference type="Gene3D" id="3.30.70.330">
    <property type="match status" value="1"/>
</dbReference>
<keyword evidence="2" id="KW-0507">mRNA processing</keyword>
<comment type="caution">
    <text evidence="8">The sequence shown here is derived from an EMBL/GenBank/DDBJ whole genome shotgun (WGS) entry which is preliminary data.</text>
</comment>
<sequence length="139" mass="16286">MEKEHPRCFSVFVGNLSSKVNWRYLKKLFQRFGQVLDVFIPKKTDVSGSNFGFVRFPSKREAEMAVFMFEGAWVVDRRIQVNLAKFKCRSKFWRRKQPKDAVCDATNQYGRTHGIDPEFRRVEEKGCKEPVEAKSPTKS</sequence>
<dbReference type="PANTHER" id="PTHR48028">
    <property type="entry name" value="GLYCINE-RICH RNA-BINDING PROTEIN RZ1A"/>
    <property type="match status" value="1"/>
</dbReference>
<evidence type="ECO:0000259" key="7">
    <source>
        <dbReference type="PROSITE" id="PS50102"/>
    </source>
</evidence>
<feature type="domain" description="RRM" evidence="7">
    <location>
        <begin position="9"/>
        <end position="86"/>
    </location>
</feature>
<evidence type="ECO:0000256" key="3">
    <source>
        <dbReference type="ARBA" id="ARBA00022884"/>
    </source>
</evidence>
<comment type="subcellular location">
    <subcellularLocation>
        <location evidence="1">Nucleus</location>
    </subcellularLocation>
</comment>
<evidence type="ECO:0000256" key="4">
    <source>
        <dbReference type="ARBA" id="ARBA00023187"/>
    </source>
</evidence>
<dbReference type="Pfam" id="PF00076">
    <property type="entry name" value="RRM_1"/>
    <property type="match status" value="1"/>
</dbReference>
<dbReference type="InterPro" id="IPR000504">
    <property type="entry name" value="RRM_dom"/>
</dbReference>
<dbReference type="PROSITE" id="PS50102">
    <property type="entry name" value="RRM"/>
    <property type="match status" value="1"/>
</dbReference>
<proteinExistence type="predicted"/>
<dbReference type="InterPro" id="IPR051106">
    <property type="entry name" value="RNA-bind/splicing_reg"/>
</dbReference>
<evidence type="ECO:0000256" key="1">
    <source>
        <dbReference type="ARBA" id="ARBA00004123"/>
    </source>
</evidence>
<dbReference type="InterPro" id="IPR035979">
    <property type="entry name" value="RBD_domain_sf"/>
</dbReference>
<evidence type="ECO:0000313" key="9">
    <source>
        <dbReference type="Proteomes" id="UP001472677"/>
    </source>
</evidence>
<name>A0ABR2DZC1_9ROSI</name>
<dbReference type="SMART" id="SM00360">
    <property type="entry name" value="RRM"/>
    <property type="match status" value="1"/>
</dbReference>
<keyword evidence="9" id="KW-1185">Reference proteome</keyword>
<dbReference type="SUPFAM" id="SSF54928">
    <property type="entry name" value="RNA-binding domain, RBD"/>
    <property type="match status" value="1"/>
</dbReference>
<keyword evidence="5" id="KW-0539">Nucleus</keyword>
<dbReference type="Proteomes" id="UP001472677">
    <property type="component" value="Unassembled WGS sequence"/>
</dbReference>
<dbReference type="PANTHER" id="PTHR48028:SF4">
    <property type="entry name" value="SC35-LIKE SPLICING FACTOR"/>
    <property type="match status" value="1"/>
</dbReference>
<protein>
    <recommendedName>
        <fullName evidence="7">RRM domain-containing protein</fullName>
    </recommendedName>
</protein>
<evidence type="ECO:0000256" key="6">
    <source>
        <dbReference type="PROSITE-ProRule" id="PRU00176"/>
    </source>
</evidence>
<evidence type="ECO:0000256" key="5">
    <source>
        <dbReference type="ARBA" id="ARBA00023242"/>
    </source>
</evidence>